<accession>L1K2Y9</accession>
<dbReference type="RefSeq" id="XP_005841775.1">
    <property type="nucleotide sequence ID" value="XM_005841718.1"/>
</dbReference>
<gene>
    <name evidence="2" type="ORF">GUITHDRAFT_131805</name>
</gene>
<evidence type="ECO:0000313" key="3">
    <source>
        <dbReference type="EnsemblProtists" id="EKX54795"/>
    </source>
</evidence>
<reference evidence="3" key="3">
    <citation type="submission" date="2016-03" db="UniProtKB">
        <authorList>
            <consortium name="EnsemblProtists"/>
        </authorList>
    </citation>
    <scope>IDENTIFICATION</scope>
</reference>
<feature type="compositionally biased region" description="Basic residues" evidence="1">
    <location>
        <begin position="1"/>
        <end position="11"/>
    </location>
</feature>
<reference evidence="2 4" key="1">
    <citation type="journal article" date="2012" name="Nature">
        <title>Algal genomes reveal evolutionary mosaicism and the fate of nucleomorphs.</title>
        <authorList>
            <consortium name="DOE Joint Genome Institute"/>
            <person name="Curtis B.A."/>
            <person name="Tanifuji G."/>
            <person name="Burki F."/>
            <person name="Gruber A."/>
            <person name="Irimia M."/>
            <person name="Maruyama S."/>
            <person name="Arias M.C."/>
            <person name="Ball S.G."/>
            <person name="Gile G.H."/>
            <person name="Hirakawa Y."/>
            <person name="Hopkins J.F."/>
            <person name="Kuo A."/>
            <person name="Rensing S.A."/>
            <person name="Schmutz J."/>
            <person name="Symeonidi A."/>
            <person name="Elias M."/>
            <person name="Eveleigh R.J."/>
            <person name="Herman E.K."/>
            <person name="Klute M.J."/>
            <person name="Nakayama T."/>
            <person name="Obornik M."/>
            <person name="Reyes-Prieto A."/>
            <person name="Armbrust E.V."/>
            <person name="Aves S.J."/>
            <person name="Beiko R.G."/>
            <person name="Coutinho P."/>
            <person name="Dacks J.B."/>
            <person name="Durnford D.G."/>
            <person name="Fast N.M."/>
            <person name="Green B.R."/>
            <person name="Grisdale C.J."/>
            <person name="Hempel F."/>
            <person name="Henrissat B."/>
            <person name="Hoppner M.P."/>
            <person name="Ishida K."/>
            <person name="Kim E."/>
            <person name="Koreny L."/>
            <person name="Kroth P.G."/>
            <person name="Liu Y."/>
            <person name="Malik S.B."/>
            <person name="Maier U.G."/>
            <person name="McRose D."/>
            <person name="Mock T."/>
            <person name="Neilson J.A."/>
            <person name="Onodera N.T."/>
            <person name="Poole A.M."/>
            <person name="Pritham E.J."/>
            <person name="Richards T.A."/>
            <person name="Rocap G."/>
            <person name="Roy S.W."/>
            <person name="Sarai C."/>
            <person name="Schaack S."/>
            <person name="Shirato S."/>
            <person name="Slamovits C.H."/>
            <person name="Spencer D.F."/>
            <person name="Suzuki S."/>
            <person name="Worden A.Z."/>
            <person name="Zauner S."/>
            <person name="Barry K."/>
            <person name="Bell C."/>
            <person name="Bharti A.K."/>
            <person name="Crow J.A."/>
            <person name="Grimwood J."/>
            <person name="Kramer R."/>
            <person name="Lindquist E."/>
            <person name="Lucas S."/>
            <person name="Salamov A."/>
            <person name="McFadden G.I."/>
            <person name="Lane C.E."/>
            <person name="Keeling P.J."/>
            <person name="Gray M.W."/>
            <person name="Grigoriev I.V."/>
            <person name="Archibald J.M."/>
        </authorList>
    </citation>
    <scope>NUCLEOTIDE SEQUENCE</scope>
    <source>
        <strain evidence="2 4">CCMP2712</strain>
    </source>
</reference>
<feature type="region of interest" description="Disordered" evidence="1">
    <location>
        <begin position="176"/>
        <end position="199"/>
    </location>
</feature>
<sequence>MFTKGMKKLKGGKNPQQPTIDSQEYLEMLGKEPHFQGEGGDTSDLPEPIKSSPFLSDLYSKNEEFRSFVDAALLKDDQQRERARVSEKKLKQQYQAVMAVEGQLQIYEETVSEALIRLGYEHGSYNCNQMADALLNGIDILLESETHLLDRSQEMYDQILQAEAIILSEERLARSGEGGEKAQAAPSATKAEEQPMASAPRDAFVCSVCSRHAEDVESGEPSQRQLKDPSLPELQEKLEAQDEELRQLYTYSTQLLEQICEVQEENTSLRKSHFQTANLSQELMQEVKSYHQNQARWKVEKKALLSLIMDHLSIQDDSEVDAEEPSAPSYTSSSCLLLTLLMPDARFQDPAERQTLYAKLKVILNENEPEPSQDNPTEISQINSRPLSAKFVLRENSGASHGAERPVPHKPMTPGDIDQTMCQGPIFDASSPIKNSKHDRHLADASPRANGVNANAAVPASQQVKEALVTDSDVLVPVAAKSLDPQPVDVALQEVKTERLIECLRTYFIQHDHSKLSSIYKLAADFAGKEPELDFFLYRTYGYHLDVSKRSAINMEANSENKDVGAIVISRGFCAGDHRLNDRVLVEDGRVSLQLTPRTHVAPSGRKFEQLYGYGEEKSKQEEKHPSKLIMTPRGQEAPRQALLEGDKAGRETEISPTLTVVNEMRRYPSHAKLYRSIAH</sequence>
<dbReference type="PaxDb" id="55529-EKX54795"/>
<organism evidence="2">
    <name type="scientific">Guillardia theta (strain CCMP2712)</name>
    <name type="common">Cryptophyte</name>
    <dbReference type="NCBI Taxonomy" id="905079"/>
    <lineage>
        <taxon>Eukaryota</taxon>
        <taxon>Cryptophyceae</taxon>
        <taxon>Pyrenomonadales</taxon>
        <taxon>Geminigeraceae</taxon>
        <taxon>Guillardia</taxon>
    </lineage>
</organism>
<dbReference type="EnsemblProtists" id="EKX54795">
    <property type="protein sequence ID" value="EKX54795"/>
    <property type="gene ID" value="GUITHDRAFT_131805"/>
</dbReference>
<evidence type="ECO:0000256" key="1">
    <source>
        <dbReference type="SAM" id="MobiDB-lite"/>
    </source>
</evidence>
<dbReference type="GeneID" id="17311723"/>
<evidence type="ECO:0000313" key="2">
    <source>
        <dbReference type="EMBL" id="EKX54795.1"/>
    </source>
</evidence>
<feature type="region of interest" description="Disordered" evidence="1">
    <location>
        <begin position="1"/>
        <end position="51"/>
    </location>
</feature>
<proteinExistence type="predicted"/>
<feature type="compositionally biased region" description="Basic and acidic residues" evidence="1">
    <location>
        <begin position="616"/>
        <end position="626"/>
    </location>
</feature>
<name>L1K2Y9_GUITC</name>
<feature type="region of interest" description="Disordered" evidence="1">
    <location>
        <begin position="616"/>
        <end position="652"/>
    </location>
</feature>
<dbReference type="HOGENOM" id="CLU_404641_0_0_1"/>
<dbReference type="KEGG" id="gtt:GUITHDRAFT_131805"/>
<keyword evidence="4" id="KW-1185">Reference proteome</keyword>
<reference evidence="4" key="2">
    <citation type="submission" date="2012-11" db="EMBL/GenBank/DDBJ databases">
        <authorList>
            <person name="Kuo A."/>
            <person name="Curtis B.A."/>
            <person name="Tanifuji G."/>
            <person name="Burki F."/>
            <person name="Gruber A."/>
            <person name="Irimia M."/>
            <person name="Maruyama S."/>
            <person name="Arias M.C."/>
            <person name="Ball S.G."/>
            <person name="Gile G.H."/>
            <person name="Hirakawa Y."/>
            <person name="Hopkins J.F."/>
            <person name="Rensing S.A."/>
            <person name="Schmutz J."/>
            <person name="Symeonidi A."/>
            <person name="Elias M."/>
            <person name="Eveleigh R.J."/>
            <person name="Herman E.K."/>
            <person name="Klute M.J."/>
            <person name="Nakayama T."/>
            <person name="Obornik M."/>
            <person name="Reyes-Prieto A."/>
            <person name="Armbrust E.V."/>
            <person name="Aves S.J."/>
            <person name="Beiko R.G."/>
            <person name="Coutinho P."/>
            <person name="Dacks J.B."/>
            <person name="Durnford D.G."/>
            <person name="Fast N.M."/>
            <person name="Green B.R."/>
            <person name="Grisdale C."/>
            <person name="Hempe F."/>
            <person name="Henrissat B."/>
            <person name="Hoppner M.P."/>
            <person name="Ishida K.-I."/>
            <person name="Kim E."/>
            <person name="Koreny L."/>
            <person name="Kroth P.G."/>
            <person name="Liu Y."/>
            <person name="Malik S.-B."/>
            <person name="Maier U.G."/>
            <person name="McRose D."/>
            <person name="Mock T."/>
            <person name="Neilson J.A."/>
            <person name="Onodera N.T."/>
            <person name="Poole A.M."/>
            <person name="Pritham E.J."/>
            <person name="Richards T.A."/>
            <person name="Rocap G."/>
            <person name="Roy S.W."/>
            <person name="Sarai C."/>
            <person name="Schaack S."/>
            <person name="Shirato S."/>
            <person name="Slamovits C.H."/>
            <person name="Spencer D.F."/>
            <person name="Suzuki S."/>
            <person name="Worden A.Z."/>
            <person name="Zauner S."/>
            <person name="Barry K."/>
            <person name="Bell C."/>
            <person name="Bharti A.K."/>
            <person name="Crow J.A."/>
            <person name="Grimwood J."/>
            <person name="Kramer R."/>
            <person name="Lindquist E."/>
            <person name="Lucas S."/>
            <person name="Salamov A."/>
            <person name="McFadden G.I."/>
            <person name="Lane C.E."/>
            <person name="Keeling P.J."/>
            <person name="Gray M.W."/>
            <person name="Grigoriev I.V."/>
            <person name="Archibald J.M."/>
        </authorList>
    </citation>
    <scope>NUCLEOTIDE SEQUENCE</scope>
    <source>
        <strain evidence="4">CCMP2712</strain>
    </source>
</reference>
<dbReference type="Proteomes" id="UP000011087">
    <property type="component" value="Unassembled WGS sequence"/>
</dbReference>
<dbReference type="AlphaFoldDB" id="L1K2Y9"/>
<protein>
    <submittedName>
        <fullName evidence="2 3">Uncharacterized protein</fullName>
    </submittedName>
</protein>
<evidence type="ECO:0000313" key="4">
    <source>
        <dbReference type="Proteomes" id="UP000011087"/>
    </source>
</evidence>
<dbReference type="EMBL" id="JH992966">
    <property type="protein sequence ID" value="EKX54795.1"/>
    <property type="molecule type" value="Genomic_DNA"/>
</dbReference>